<gene>
    <name evidence="7" type="ORF">CDL15_Pgr021139</name>
    <name evidence="8" type="ORF">CRG98_044940</name>
</gene>
<name>A0A218WJT8_PUNGR</name>
<reference evidence="9" key="1">
    <citation type="journal article" date="2017" name="Plant J.">
        <title>The pomegranate (Punica granatum L.) genome and the genomics of punicalagin biosynthesis.</title>
        <authorList>
            <person name="Qin G."/>
            <person name="Xu C."/>
            <person name="Ming R."/>
            <person name="Tang H."/>
            <person name="Guyot R."/>
            <person name="Kramer E.M."/>
            <person name="Hu Y."/>
            <person name="Yi X."/>
            <person name="Qi Y."/>
            <person name="Xu X."/>
            <person name="Gao Z."/>
            <person name="Pan H."/>
            <person name="Jian J."/>
            <person name="Tian Y."/>
            <person name="Yue Z."/>
            <person name="Xu Y."/>
        </authorList>
    </citation>
    <scope>NUCLEOTIDE SEQUENCE [LARGE SCALE GENOMIC DNA]</scope>
    <source>
        <strain evidence="9">cv. Dabenzi</strain>
    </source>
</reference>
<keyword evidence="4 6" id="KW-0964">Secreted</keyword>
<reference evidence="8 10" key="3">
    <citation type="submission" date="2017-11" db="EMBL/GenBank/DDBJ databases">
        <title>De-novo sequencing of pomegranate (Punica granatum L.) genome.</title>
        <authorList>
            <person name="Akparov Z."/>
            <person name="Amiraslanov A."/>
            <person name="Hajiyeva S."/>
            <person name="Abbasov M."/>
            <person name="Kaur K."/>
            <person name="Hamwieh A."/>
            <person name="Solovyev V."/>
            <person name="Salamov A."/>
            <person name="Braich B."/>
            <person name="Kosarev P."/>
            <person name="Mahmoud A."/>
            <person name="Hajiyev E."/>
            <person name="Babayeva S."/>
            <person name="Izzatullayeva V."/>
            <person name="Mammadov A."/>
            <person name="Mammadov A."/>
            <person name="Sharifova S."/>
            <person name="Ojaghi J."/>
            <person name="Eynullazada K."/>
            <person name="Bayramov B."/>
            <person name="Abdulazimova A."/>
            <person name="Shahmuradov I."/>
        </authorList>
    </citation>
    <scope>NUCLEOTIDE SEQUENCE [LARGE SCALE GENOMIC DNA]</scope>
    <source>
        <strain evidence="8">AG2017</strain>
        <strain evidence="10">cv. AG2017</strain>
        <tissue evidence="8">Leaf</tissue>
    </source>
</reference>
<dbReference type="PANTHER" id="PTHR31232:SF149">
    <property type="entry name" value="S-PROTEIN HOMOLOG"/>
    <property type="match status" value="1"/>
</dbReference>
<dbReference type="PANTHER" id="PTHR31232">
    <property type="match status" value="1"/>
</dbReference>
<evidence type="ECO:0000313" key="10">
    <source>
        <dbReference type="Proteomes" id="UP000233551"/>
    </source>
</evidence>
<reference evidence="7" key="2">
    <citation type="submission" date="2017-06" db="EMBL/GenBank/DDBJ databases">
        <title>The pomegranate genome and the genomics of punicalagin biosynthesis.</title>
        <authorList>
            <person name="Xu C."/>
        </authorList>
    </citation>
    <scope>NUCLEOTIDE SEQUENCE [LARGE SCALE GENOMIC DNA]</scope>
    <source>
        <tissue evidence="7">Fresh leaf</tissue>
    </source>
</reference>
<comment type="similarity">
    <text evidence="2 6">Belongs to the plant self-incompatibility (S1) protein family.</text>
</comment>
<keyword evidence="10" id="KW-1185">Reference proteome</keyword>
<evidence type="ECO:0000256" key="5">
    <source>
        <dbReference type="ARBA" id="ARBA00022729"/>
    </source>
</evidence>
<dbReference type="Pfam" id="PF05938">
    <property type="entry name" value="Self-incomp_S1"/>
    <property type="match status" value="1"/>
</dbReference>
<feature type="signal peptide" evidence="6">
    <location>
        <begin position="1"/>
        <end position="22"/>
    </location>
</feature>
<dbReference type="AlphaFoldDB" id="A0A218WJT8"/>
<dbReference type="EMBL" id="MTKT01003978">
    <property type="protein sequence ID" value="OWM72833.1"/>
    <property type="molecule type" value="Genomic_DNA"/>
</dbReference>
<keyword evidence="5 6" id="KW-0732">Signal</keyword>
<feature type="chain" id="PRO_5014071704" description="S-protein homolog" evidence="6">
    <location>
        <begin position="23"/>
        <end position="139"/>
    </location>
</feature>
<comment type="caution">
    <text evidence="7">The sequence shown here is derived from an EMBL/GenBank/DDBJ whole genome shotgun (WGS) entry which is preliminary data.</text>
</comment>
<evidence type="ECO:0000256" key="4">
    <source>
        <dbReference type="ARBA" id="ARBA00022525"/>
    </source>
</evidence>
<dbReference type="EMBL" id="PGOL01005766">
    <property type="protein sequence ID" value="PKI34680.1"/>
    <property type="molecule type" value="Genomic_DNA"/>
</dbReference>
<dbReference type="Proteomes" id="UP000197138">
    <property type="component" value="Unassembled WGS sequence"/>
</dbReference>
<evidence type="ECO:0000313" key="8">
    <source>
        <dbReference type="EMBL" id="PKI34680.1"/>
    </source>
</evidence>
<proteinExistence type="inferred from homology"/>
<evidence type="ECO:0000256" key="3">
    <source>
        <dbReference type="ARBA" id="ARBA00022471"/>
    </source>
</evidence>
<dbReference type="Proteomes" id="UP000233551">
    <property type="component" value="Unassembled WGS sequence"/>
</dbReference>
<organism evidence="7 9">
    <name type="scientific">Punica granatum</name>
    <name type="common">Pomegranate</name>
    <dbReference type="NCBI Taxonomy" id="22663"/>
    <lineage>
        <taxon>Eukaryota</taxon>
        <taxon>Viridiplantae</taxon>
        <taxon>Streptophyta</taxon>
        <taxon>Embryophyta</taxon>
        <taxon>Tracheophyta</taxon>
        <taxon>Spermatophyta</taxon>
        <taxon>Magnoliopsida</taxon>
        <taxon>eudicotyledons</taxon>
        <taxon>Gunneridae</taxon>
        <taxon>Pentapetalae</taxon>
        <taxon>rosids</taxon>
        <taxon>malvids</taxon>
        <taxon>Myrtales</taxon>
        <taxon>Lythraceae</taxon>
        <taxon>Punica</taxon>
    </lineage>
</organism>
<evidence type="ECO:0000256" key="1">
    <source>
        <dbReference type="ARBA" id="ARBA00004613"/>
    </source>
</evidence>
<dbReference type="OrthoDB" id="1900999at2759"/>
<keyword evidence="3 6" id="KW-0713">Self-incompatibility</keyword>
<dbReference type="InterPro" id="IPR010264">
    <property type="entry name" value="Self-incomp_S1"/>
</dbReference>
<evidence type="ECO:0000256" key="2">
    <source>
        <dbReference type="ARBA" id="ARBA00005581"/>
    </source>
</evidence>
<sequence>MRYVIPLFFMMLLALAMKKGVSQDVPTTTVMLTDELEAERVDVTVHCWSPDEDFGSEKLQKHYDYIFKLQSDTKVVTCTFDWLWGLFTYDVYVPSRDRDRCTNHLCRYIITRRGLCLHNPITLLFDICEEWKELPPPKA</sequence>
<evidence type="ECO:0000313" key="9">
    <source>
        <dbReference type="Proteomes" id="UP000197138"/>
    </source>
</evidence>
<dbReference type="GO" id="GO:0060320">
    <property type="term" value="P:rejection of self pollen"/>
    <property type="evidence" value="ECO:0007669"/>
    <property type="project" value="UniProtKB-KW"/>
</dbReference>
<protein>
    <recommendedName>
        <fullName evidence="6">S-protein homolog</fullName>
    </recommendedName>
</protein>
<evidence type="ECO:0000256" key="6">
    <source>
        <dbReference type="RuleBase" id="RU367044"/>
    </source>
</evidence>
<dbReference type="GO" id="GO:0005576">
    <property type="term" value="C:extracellular region"/>
    <property type="evidence" value="ECO:0007669"/>
    <property type="project" value="UniProtKB-SubCell"/>
</dbReference>
<accession>A0A218WJT8</accession>
<evidence type="ECO:0000313" key="7">
    <source>
        <dbReference type="EMBL" id="OWM72833.1"/>
    </source>
</evidence>
<comment type="subcellular location">
    <subcellularLocation>
        <location evidence="1 6">Secreted</location>
    </subcellularLocation>
</comment>
<dbReference type="GeneID" id="116193623"/>